<evidence type="ECO:0000259" key="2">
    <source>
        <dbReference type="PROSITE" id="PS50035"/>
    </source>
</evidence>
<dbReference type="Pfam" id="PF13091">
    <property type="entry name" value="PLDc_2"/>
    <property type="match status" value="2"/>
</dbReference>
<feature type="domain" description="PLD phosphodiesterase" evidence="2">
    <location>
        <begin position="196"/>
        <end position="223"/>
    </location>
</feature>
<dbReference type="GO" id="GO:0032049">
    <property type="term" value="P:cardiolipin biosynthetic process"/>
    <property type="evidence" value="ECO:0007669"/>
    <property type="project" value="UniProtKB-ARBA"/>
</dbReference>
<dbReference type="EMBL" id="VTFT01000001">
    <property type="protein sequence ID" value="TYT24967.1"/>
    <property type="molecule type" value="Genomic_DNA"/>
</dbReference>
<name>A0A5D4XJW2_9GAMM</name>
<feature type="compositionally biased region" description="Basic residues" evidence="1">
    <location>
        <begin position="9"/>
        <end position="18"/>
    </location>
</feature>
<dbReference type="PANTHER" id="PTHR21248">
    <property type="entry name" value="CARDIOLIPIN SYNTHASE"/>
    <property type="match status" value="1"/>
</dbReference>
<dbReference type="InterPro" id="IPR001736">
    <property type="entry name" value="PLipase_D/transphosphatidylase"/>
</dbReference>
<dbReference type="CDD" id="cd09113">
    <property type="entry name" value="PLDc_ymdC_like_2"/>
    <property type="match status" value="1"/>
</dbReference>
<dbReference type="InterPro" id="IPR025202">
    <property type="entry name" value="PLD-like_dom"/>
</dbReference>
<dbReference type="AlphaFoldDB" id="A0A5D4XJW2"/>
<dbReference type="CDD" id="cd09111">
    <property type="entry name" value="PLDc_ymdC_like_1"/>
    <property type="match status" value="1"/>
</dbReference>
<comment type="caution">
    <text evidence="3">The sequence shown here is derived from an EMBL/GenBank/DDBJ whole genome shotgun (WGS) entry which is preliminary data.</text>
</comment>
<dbReference type="SUPFAM" id="SSF56024">
    <property type="entry name" value="Phospholipase D/nuclease"/>
    <property type="match status" value="2"/>
</dbReference>
<sequence>MTRSPSSKRSPRARRPKRPPLTVKQRVKRIVAWGLFSLVALVLSGVLLADHLMPPATGDKGHALPIVPGQTSLDRELEPLLARNPGRTGTIMLPDGLDAFAARAISARQAGRSLDLQYYIWHDDLTGHLLMYEAWKAAERGVRVRMLLDDINTSGKDAALLALDAHENIEIRVYNPFRNRDGVARVLEMVQRMFSVTYRMHNKAWIADGRAAVVGGRNIGLEYFGAHEETNFRDLDVLLFGPAVEQASAIFDDFWNSEAVVPIAQLNRKSRRTLESVLASIKEEAGSELARRYLDQVDLSPSVRMYFAQELTPYWTEHIRVLSDPPLKWKTETRVDGLVVELIGLLRQTEHKALLVSPYFVPGDEGVAALATLVRQRGAHVGVITNSLAANDVLAVHGGYANYREALLKTGVKLYEMRPQATDSDASLFGSSGASLHTKAFVVDDRHGFIGSFNIDPRSIELNTEMGVLFDDPGLAVALREEYLRLAGPNHSYWVYLDGEGRTRWLDRAAKQPVVLEHEPETSLWERGLARVVGWLPVESQL</sequence>
<dbReference type="PANTHER" id="PTHR21248:SF12">
    <property type="entry name" value="CARDIOLIPIN SYNTHASE C"/>
    <property type="match status" value="1"/>
</dbReference>
<accession>A0A5D4XJW2</accession>
<gene>
    <name evidence="3" type="ORF">FZO89_00990</name>
</gene>
<feature type="domain" description="PLD phosphodiesterase" evidence="2">
    <location>
        <begin position="432"/>
        <end position="459"/>
    </location>
</feature>
<evidence type="ECO:0000256" key="1">
    <source>
        <dbReference type="SAM" id="MobiDB-lite"/>
    </source>
</evidence>
<dbReference type="GO" id="GO:0030572">
    <property type="term" value="F:phosphatidyltransferase activity"/>
    <property type="evidence" value="ECO:0007669"/>
    <property type="project" value="UniProtKB-ARBA"/>
</dbReference>
<organism evidence="3 4">
    <name type="scientific">Luteimonas viscosa</name>
    <dbReference type="NCBI Taxonomy" id="1132694"/>
    <lineage>
        <taxon>Bacteria</taxon>
        <taxon>Pseudomonadati</taxon>
        <taxon>Pseudomonadota</taxon>
        <taxon>Gammaproteobacteria</taxon>
        <taxon>Lysobacterales</taxon>
        <taxon>Lysobacteraceae</taxon>
        <taxon>Luteimonas</taxon>
    </lineage>
</organism>
<evidence type="ECO:0000313" key="4">
    <source>
        <dbReference type="Proteomes" id="UP000324973"/>
    </source>
</evidence>
<keyword evidence="4" id="KW-1185">Reference proteome</keyword>
<dbReference type="RefSeq" id="WP_149101517.1">
    <property type="nucleotide sequence ID" value="NZ_VTFT01000001.1"/>
</dbReference>
<protein>
    <submittedName>
        <fullName evidence="3">Phospholipase D family protein</fullName>
    </submittedName>
</protein>
<dbReference type="PROSITE" id="PS50035">
    <property type="entry name" value="PLD"/>
    <property type="match status" value="2"/>
</dbReference>
<feature type="region of interest" description="Disordered" evidence="1">
    <location>
        <begin position="1"/>
        <end position="21"/>
    </location>
</feature>
<evidence type="ECO:0000313" key="3">
    <source>
        <dbReference type="EMBL" id="TYT24967.1"/>
    </source>
</evidence>
<dbReference type="Gene3D" id="3.30.870.10">
    <property type="entry name" value="Endonuclease Chain A"/>
    <property type="match status" value="2"/>
</dbReference>
<proteinExistence type="predicted"/>
<dbReference type="Proteomes" id="UP000324973">
    <property type="component" value="Unassembled WGS sequence"/>
</dbReference>
<dbReference type="SMART" id="SM00155">
    <property type="entry name" value="PLDc"/>
    <property type="match status" value="2"/>
</dbReference>
<reference evidence="3 4" key="1">
    <citation type="submission" date="2019-08" db="EMBL/GenBank/DDBJ databases">
        <title>Luteimonas viscosus sp. nov., isolated from soil of a sunflower field.</title>
        <authorList>
            <person name="Jianli Z."/>
            <person name="Ying Z."/>
        </authorList>
    </citation>
    <scope>NUCLEOTIDE SEQUENCE [LARGE SCALE GENOMIC DNA]</scope>
    <source>
        <strain evidence="3 4">XBU10</strain>
    </source>
</reference>
<dbReference type="OrthoDB" id="9814092at2"/>